<evidence type="ECO:0000313" key="3">
    <source>
        <dbReference type="Proteomes" id="UP000515976"/>
    </source>
</evidence>
<dbReference type="Proteomes" id="UP000515976">
    <property type="component" value="Chromosome"/>
</dbReference>
<gene>
    <name evidence="2" type="ORF">H9L10_15105</name>
</gene>
<name>A0A7G9R1K9_9MICO</name>
<accession>A0A7G9R1K9</accession>
<reference evidence="2 3" key="1">
    <citation type="submission" date="2020-08" db="EMBL/GenBank/DDBJ databases">
        <title>Genome sequence of Phycicoccus endophyticus JCM 31784T.</title>
        <authorList>
            <person name="Hyun D.-W."/>
            <person name="Bae J.-W."/>
        </authorList>
    </citation>
    <scope>NUCLEOTIDE SEQUENCE [LARGE SCALE GENOMIC DNA]</scope>
    <source>
        <strain evidence="2 3">JCM 31784</strain>
    </source>
</reference>
<keyword evidence="3" id="KW-1185">Reference proteome</keyword>
<evidence type="ECO:0000313" key="2">
    <source>
        <dbReference type="EMBL" id="QNN49484.1"/>
    </source>
</evidence>
<feature type="domain" description="AbiEi antitoxin N-terminal" evidence="1">
    <location>
        <begin position="7"/>
        <end position="40"/>
    </location>
</feature>
<dbReference type="RefSeq" id="WP_166099287.1">
    <property type="nucleotide sequence ID" value="NZ_BMMY01000005.1"/>
</dbReference>
<dbReference type="AlphaFoldDB" id="A0A7G9R1K9"/>
<evidence type="ECO:0000259" key="1">
    <source>
        <dbReference type="Pfam" id="PF13338"/>
    </source>
</evidence>
<dbReference type="KEGG" id="pei:H9L10_15105"/>
<protein>
    <submittedName>
        <fullName evidence="2">Helix-turn-helix domain-containing protein</fullName>
    </submittedName>
</protein>
<organism evidence="2 3">
    <name type="scientific">Phycicoccus endophyticus</name>
    <dbReference type="NCBI Taxonomy" id="1690220"/>
    <lineage>
        <taxon>Bacteria</taxon>
        <taxon>Bacillati</taxon>
        <taxon>Actinomycetota</taxon>
        <taxon>Actinomycetes</taxon>
        <taxon>Micrococcales</taxon>
        <taxon>Intrasporangiaceae</taxon>
        <taxon>Phycicoccus</taxon>
    </lineage>
</organism>
<dbReference type="EMBL" id="CP060712">
    <property type="protein sequence ID" value="QNN49484.1"/>
    <property type="molecule type" value="Genomic_DNA"/>
</dbReference>
<proteinExistence type="predicted"/>
<dbReference type="Pfam" id="PF13338">
    <property type="entry name" value="AbiEi_4"/>
    <property type="match status" value="1"/>
</dbReference>
<sequence length="225" mass="24067">MAVGTSFVSTQDAARALGVTVQHVRRLADSGGLTRVARGLIDRDSLESYIAERHGGRTRVWAEHTAWAAVAMLSGVHVDWLGPTQTSRLRASLRAITDPADLVTQTRDRASIRTYQGHPSALRRLLDELVTIDTTGLGLVGAASDSVDGYLDVDRVDSAVGFFGLQADPSGNVTLRATGFDLGVVRDLAVHGVVLTALDAATSRDPRERGVGERALVGALDRFRR</sequence>
<dbReference type="InterPro" id="IPR025159">
    <property type="entry name" value="AbiEi_N"/>
</dbReference>